<reference evidence="2 24" key="6">
    <citation type="submission" date="2018-08" db="EMBL/GenBank/DDBJ databases">
        <title>Complete genome sequencing and genomic characterization of five Escherichia coli strains co-producing MCR-1 and ESBLs from different origins in China.</title>
        <authorList>
            <person name="Bai L."/>
        </authorList>
    </citation>
    <scope>NUCLEOTIDE SEQUENCE [LARGE SCALE GENOMIC DNA]</scope>
    <source>
        <strain evidence="24">cq9</strain>
        <strain evidence="2">Cq9</strain>
    </source>
</reference>
<evidence type="ECO:0000313" key="4">
    <source>
        <dbReference type="EMBL" id="EFH3676753.1"/>
    </source>
</evidence>
<dbReference type="Proteomes" id="UP000523197">
    <property type="component" value="Unassembled WGS sequence"/>
</dbReference>
<evidence type="ECO:0000313" key="14">
    <source>
        <dbReference type="EMBL" id="PKD90473.1"/>
    </source>
</evidence>
<dbReference type="EMBL" id="JABFNF010000001">
    <property type="protein sequence ID" value="MBA1884856.1"/>
    <property type="molecule type" value="Genomic_DNA"/>
</dbReference>
<name>A0A0D7IFI0_ECOLX</name>
<evidence type="ECO:0000313" key="5">
    <source>
        <dbReference type="EMBL" id="EGD0647945.1"/>
    </source>
</evidence>
<dbReference type="Proteomes" id="UP000184277">
    <property type="component" value="Unassembled WGS sequence"/>
</dbReference>
<dbReference type="Proteomes" id="UP000256244">
    <property type="component" value="Chromosome"/>
</dbReference>
<evidence type="ECO:0000313" key="23">
    <source>
        <dbReference type="Proteomes" id="UP000253687"/>
    </source>
</evidence>
<dbReference type="Proteomes" id="UP000272336">
    <property type="component" value="Unassembled WGS sequence"/>
</dbReference>
<reference evidence="6 27" key="10">
    <citation type="submission" date="2020-05" db="EMBL/GenBank/DDBJ databases">
        <title>Epidemiological investigations into extended-spectrum beta-lactam resistant Escherichia coli ST457 carried by Australian Silver gulls identified clonal lineages that cause ExPEC disease.</title>
        <authorList>
            <person name="Nesporova K."/>
            <person name="Wyrsch E.R."/>
            <person name="Valcek A."/>
            <person name="Bitar I."/>
            <person name="Chaw K."/>
            <person name="Harris P."/>
            <person name="Hrabak J."/>
            <person name="Djordjevic S.P."/>
            <person name="Dolejska M."/>
        </authorList>
    </citation>
    <scope>NUCLEOTIDE SEQUENCE [LARGE SCALE GENOMIC DNA]</scope>
    <source>
        <strain evidence="6 27">CE1966</strain>
    </source>
</reference>
<sequence>MSDNIASGQLVSGKAAHLAWCGLVALHLARRDGRIASKIQENLFLNRWRSTALKQHRFPRTYQSPAE</sequence>
<evidence type="ECO:0000313" key="29">
    <source>
        <dbReference type="Proteomes" id="UP000534496"/>
    </source>
</evidence>
<protein>
    <submittedName>
        <fullName evidence="1">DUF2913 domain-containing protein</fullName>
    </submittedName>
    <submittedName>
        <fullName evidence="3">DUF2913 family protein</fullName>
    </submittedName>
</protein>
<reference evidence="17 25" key="8">
    <citation type="submission" date="2018-11" db="EMBL/GenBank/DDBJ databases">
        <title>Enterobacteriaceae from Patient.</title>
        <authorList>
            <person name="Shen C."/>
            <person name="Yang Y."/>
            <person name="Tian G."/>
        </authorList>
    </citation>
    <scope>NUCLEOTIDE SEQUENCE [LARGE SCALE GENOMIC DNA]</scope>
    <source>
        <strain evidence="17 25">GBGD28</strain>
    </source>
</reference>
<dbReference type="Proteomes" id="UP000271008">
    <property type="component" value="Unassembled WGS sequence"/>
</dbReference>
<organism evidence="3 28">
    <name type="scientific">Escherichia coli</name>
    <dbReference type="NCBI Taxonomy" id="562"/>
    <lineage>
        <taxon>Bacteria</taxon>
        <taxon>Pseudomonadati</taxon>
        <taxon>Pseudomonadota</taxon>
        <taxon>Gammaproteobacteria</taxon>
        <taxon>Enterobacterales</taxon>
        <taxon>Enterobacteriaceae</taxon>
        <taxon>Escherichia</taxon>
    </lineage>
</organism>
<dbReference type="Proteomes" id="UP000184077">
    <property type="component" value="Unassembled WGS sequence"/>
</dbReference>
<evidence type="ECO:0000313" key="1">
    <source>
        <dbReference type="EMBL" id="ATP23319.1"/>
    </source>
</evidence>
<evidence type="ECO:0000313" key="13">
    <source>
        <dbReference type="EMBL" id="OOK24142.1"/>
    </source>
</evidence>
<dbReference type="Proteomes" id="UP000253687">
    <property type="component" value="Unassembled WGS sequence"/>
</dbReference>
<evidence type="ECO:0000313" key="20">
    <source>
        <dbReference type="Proteomes" id="UP000188855"/>
    </source>
</evidence>
<reference evidence="18 19" key="1">
    <citation type="submission" date="2016-10" db="EMBL/GenBank/DDBJ databases">
        <title>Comprehensive resistome analysis reveals the prevalence of NDM and MCR-1 in Chinese poultry production.</title>
        <authorList>
            <person name="Wang Y."/>
            <person name="Zhang R."/>
            <person name="Li J."/>
            <person name="Wu Z."/>
            <person name="Wenjuan Y."/>
            <person name="Schwarz S."/>
            <person name="Tyrrell J."/>
            <person name="Zheng Y."/>
            <person name="Wang S."/>
            <person name="Shen Z."/>
            <person name="Liu Z."/>
            <person name="Lei L."/>
            <person name="Li M."/>
            <person name="Zhang Q."/>
            <person name="Wu C."/>
            <person name="Zhang Q."/>
            <person name="Wu Y."/>
            <person name="Walsh T."/>
            <person name="Shen J."/>
        </authorList>
    </citation>
    <scope>NUCLEOTIDE SEQUENCE [LARGE SCALE GENOMIC DNA]</scope>
    <source>
        <strain evidence="12 19">570</strain>
        <strain evidence="11 18">574</strain>
    </source>
</reference>
<accession>A0A0D7IFI0</accession>
<proteinExistence type="predicted"/>
<evidence type="ECO:0000313" key="24">
    <source>
        <dbReference type="Proteomes" id="UP000256244"/>
    </source>
</evidence>
<evidence type="ECO:0000313" key="16">
    <source>
        <dbReference type="EMBL" id="RDA42290.1"/>
    </source>
</evidence>
<reference evidence="8" key="14">
    <citation type="submission" date="2023-06" db="EMBL/GenBank/DDBJ databases">
        <title>Deciphering the underlying mechanisms mediating the transmission of blaNDM gene from human to animals in China.</title>
        <authorList>
            <person name="Chen K."/>
            <person name="Chen S."/>
        </authorList>
    </citation>
    <scope>NUCLEOTIDE SEQUENCE</scope>
    <source>
        <strain evidence="8">1199</strain>
    </source>
</reference>
<evidence type="ECO:0000313" key="27">
    <source>
        <dbReference type="Proteomes" id="UP000523197"/>
    </source>
</evidence>
<dbReference type="EMBL" id="AASVQO010000049">
    <property type="protein sequence ID" value="EFH3676753.1"/>
    <property type="molecule type" value="Genomic_DNA"/>
</dbReference>
<dbReference type="EMBL" id="PITP01000006">
    <property type="protein sequence ID" value="PKD90473.1"/>
    <property type="molecule type" value="Genomic_DNA"/>
</dbReference>
<reference evidence="14 22" key="4">
    <citation type="submission" date="2017-12" db="EMBL/GenBank/DDBJ databases">
        <title>Rapid rising of carbapenem-resistant Enterobacteriaceae(CRE) and emergence of colistin resistance genemcr-1 in CRE in the hospital of Henan, China.</title>
        <authorList>
            <person name="Sun Q."/>
            <person name="Zhang R."/>
            <person name="Li Y."/>
            <person name="Shen Y."/>
            <person name="Zhang Y."/>
            <person name="Yang J."/>
            <person name="Shu L."/>
            <person name="Zhou H."/>
            <person name="Wang Y."/>
            <person name="Wang B."/>
            <person name="Shen Z."/>
        </authorList>
    </citation>
    <scope>NUCLEOTIDE SEQUENCE [LARGE SCALE GENOMIC DNA]</scope>
    <source>
        <strain evidence="14 22">3512</strain>
    </source>
</reference>
<dbReference type="EMBL" id="AASEBA010000089">
    <property type="protein sequence ID" value="EFC9752422.1"/>
    <property type="molecule type" value="Genomic_DNA"/>
</dbReference>
<dbReference type="EMBL" id="CP031546">
    <property type="protein sequence ID" value="AXO08432.1"/>
    <property type="molecule type" value="Genomic_DNA"/>
</dbReference>
<evidence type="ECO:0000313" key="7">
    <source>
        <dbReference type="EMBL" id="MBZ4695763.1"/>
    </source>
</evidence>
<reference evidence="16 23" key="5">
    <citation type="submission" date="2018-07" db="EMBL/GenBank/DDBJ databases">
        <title>Whole Genome Sequence Analysis of Avian Pathogenic E. coli - An Australian Perspective.</title>
        <authorList>
            <person name="Cummins M.L."/>
            <person name="Reid C.J."/>
            <person name="Roy Chowdhury P."/>
            <person name="Bushell R."/>
            <person name="Esbert N."/>
            <person name="Tivendale K.A."/>
            <person name="Noormohammadi A.H."/>
            <person name="Islam S."/>
            <person name="Marenda M.S."/>
            <person name="Browning G.F."/>
            <person name="Markham P.F."/>
            <person name="Djordjevic S.P."/>
        </authorList>
    </citation>
    <scope>NUCLEOTIDE SEQUENCE [LARGE SCALE GENOMIC DNA]</scope>
    <source>
        <strain evidence="16 23">AVC211</strain>
    </source>
</reference>
<dbReference type="EMBL" id="JASMQD010000001">
    <property type="protein sequence ID" value="MDK2695194.1"/>
    <property type="molecule type" value="Genomic_DNA"/>
</dbReference>
<evidence type="ECO:0000313" key="22">
    <source>
        <dbReference type="Proteomes" id="UP000233549"/>
    </source>
</evidence>
<dbReference type="EMBL" id="MOHC01000019">
    <property type="protein sequence ID" value="OJN37676.1"/>
    <property type="molecule type" value="Genomic_DNA"/>
</dbReference>
<evidence type="ECO:0000313" key="8">
    <source>
        <dbReference type="EMBL" id="MCV5624170.1"/>
    </source>
</evidence>
<dbReference type="EMBL" id="QOGZ01000003">
    <property type="protein sequence ID" value="RDA42290.1"/>
    <property type="molecule type" value="Genomic_DNA"/>
</dbReference>
<evidence type="ECO:0000313" key="2">
    <source>
        <dbReference type="EMBL" id="AXO08432.1"/>
    </source>
</evidence>
<dbReference type="Proteomes" id="UP000630371">
    <property type="component" value="Unassembled WGS sequence"/>
</dbReference>
<reference evidence="5" key="7">
    <citation type="submission" date="2018-08" db="EMBL/GenBank/DDBJ databases">
        <authorList>
            <consortium name="GenomeTrakr network: Whole genome sequencing for foodborne pathogen traceback"/>
        </authorList>
    </citation>
    <scope>NUCLEOTIDE SEQUENCE</scope>
    <source>
        <strain evidence="5">NC_STEC178</strain>
    </source>
</reference>
<evidence type="ECO:0000313" key="10">
    <source>
        <dbReference type="EMBL" id="MGE16976.1"/>
    </source>
</evidence>
<dbReference type="AlphaFoldDB" id="A0A0D7IFI0"/>
<dbReference type="Proteomes" id="UP000532204">
    <property type="component" value="Unassembled WGS sequence"/>
</dbReference>
<gene>
    <name evidence="5" type="ORF">B6R31_001598</name>
    <name evidence="11" type="ORF">BK300_12130</name>
    <name evidence="12" type="ORF">BK383_28355</name>
    <name evidence="13" type="ORF">BMT91_24520</name>
    <name evidence="1" type="ORF">CQ842_06750</name>
    <name evidence="7" type="ORF">CQ842_22445</name>
    <name evidence="14" type="ORF">CWS33_07635</name>
    <name evidence="10" type="ORF">D9D43_26105</name>
    <name evidence="2" type="ORF">DS732_19870</name>
    <name evidence="16" type="ORF">DTL43_03575</name>
    <name evidence="3" type="ORF">E6D34_24920</name>
    <name evidence="17" type="ORF">EIA08_19115</name>
    <name evidence="4" type="ORF">F9461_26895</name>
    <name evidence="6" type="ORF">HLX92_01610</name>
    <name evidence="15" type="ORF">JNP96_10175</name>
    <name evidence="8" type="ORF">OFN31_20755</name>
    <name evidence="9" type="ORF">QO046_12500</name>
</gene>
<evidence type="ECO:0000313" key="15">
    <source>
        <dbReference type="EMBL" id="QRZ99289.1"/>
    </source>
</evidence>
<evidence type="ECO:0000313" key="3">
    <source>
        <dbReference type="EMBL" id="EFC9752422.1"/>
    </source>
</evidence>
<dbReference type="EMBL" id="RNLZ01000097">
    <property type="protein sequence ID" value="MGE16976.1"/>
    <property type="molecule type" value="Genomic_DNA"/>
</dbReference>
<dbReference type="Proteomes" id="UP000225264">
    <property type="component" value="Unassembled WGS sequence"/>
</dbReference>
<dbReference type="EMBL" id="RQTU01000022">
    <property type="protein sequence ID" value="RRD73726.1"/>
    <property type="molecule type" value="Genomic_DNA"/>
</dbReference>
<evidence type="ECO:0000313" key="19">
    <source>
        <dbReference type="Proteomes" id="UP000184277"/>
    </source>
</evidence>
<dbReference type="GeneID" id="75173220"/>
<dbReference type="RefSeq" id="WP_001313182.1">
    <property type="nucleotide sequence ID" value="NZ_AP021890.1"/>
</dbReference>
<dbReference type="Proteomes" id="UP000534496">
    <property type="component" value="Unassembled WGS sequence"/>
</dbReference>
<reference evidence="9" key="13">
    <citation type="submission" date="2023-05" db="EMBL/GenBank/DDBJ databases">
        <title>Efficient inhibition of multidrug-resistant Escherichia coli by a new antibiotic combination.</title>
        <authorList>
            <person name="Lin T."/>
        </authorList>
    </citation>
    <scope>NUCLEOTIDE SEQUENCE</scope>
    <source>
        <strain evidence="9">YmmD45</strain>
    </source>
</reference>
<dbReference type="EMBL" id="AAVQAW010000005">
    <property type="protein sequence ID" value="EGD0647945.1"/>
    <property type="molecule type" value="Genomic_DNA"/>
</dbReference>
<evidence type="ECO:0000313" key="26">
    <source>
        <dbReference type="Proteomes" id="UP000272336"/>
    </source>
</evidence>
<evidence type="ECO:0000313" key="11">
    <source>
        <dbReference type="EMBL" id="OJN37676.1"/>
    </source>
</evidence>
<reference evidence="1 21" key="3">
    <citation type="submission" date="2017-10" db="EMBL/GenBank/DDBJ databases">
        <title>Genome and in vitro analysis of Escherichia coli resistant to antibiotic.</title>
        <authorList>
            <person name="Pereira U.P."/>
            <person name="Facimoto C.T."/>
            <person name="Campos P.A."/>
            <person name="Araujo B.F."/>
            <person name="Royer S."/>
            <person name="Goncalves I.R."/>
            <person name="Ferreira M.L."/>
            <person name="Gontijo P."/>
            <person name="Ribas R.M."/>
        </authorList>
    </citation>
    <scope>NUCLEOTIDE SEQUENCE [LARGE SCALE GENOMIC DNA]</scope>
    <source>
        <strain evidence="1 21">UFU_EC98</strain>
    </source>
</reference>
<dbReference type="Proteomes" id="UP000188855">
    <property type="component" value="Unassembled WGS sequence"/>
</dbReference>
<dbReference type="EMBL" id="MPAF01000083">
    <property type="protein sequence ID" value="OOK24142.1"/>
    <property type="molecule type" value="Genomic_DNA"/>
</dbReference>
<evidence type="ECO:0000313" key="25">
    <source>
        <dbReference type="Proteomes" id="UP000271008"/>
    </source>
</evidence>
<evidence type="ECO:0000313" key="17">
    <source>
        <dbReference type="EMBL" id="RRD73726.1"/>
    </source>
</evidence>
<evidence type="ECO:0000313" key="21">
    <source>
        <dbReference type="Proteomes" id="UP000225264"/>
    </source>
</evidence>
<dbReference type="EMBL" id="CP070393">
    <property type="protein sequence ID" value="QRZ99289.1"/>
    <property type="molecule type" value="Genomic_DNA"/>
</dbReference>
<dbReference type="Proteomes" id="UP000233549">
    <property type="component" value="Unassembled WGS sequence"/>
</dbReference>
<dbReference type="Proteomes" id="UP001223829">
    <property type="component" value="Unassembled WGS sequence"/>
</dbReference>
<evidence type="ECO:0000313" key="12">
    <source>
        <dbReference type="EMBL" id="OJR43004.1"/>
    </source>
</evidence>
<reference evidence="15" key="12">
    <citation type="submission" date="2021-02" db="EMBL/GenBank/DDBJ databases">
        <title>Co-localization of colistin and carbapenem -resistance genes on a novel transferable IncHI2 plasmid in Escherichia coli from chicken-origin.</title>
        <authorList>
            <person name="Hoffmann M."/>
            <person name="Balkey M."/>
            <person name="Ronco T."/>
            <person name="Hendriksen R.S."/>
        </authorList>
    </citation>
    <scope>NUCLEOTIDE SEQUENCE</scope>
    <source>
        <strain evidence="15">CFSAN083829</strain>
    </source>
</reference>
<dbReference type="Proteomes" id="UP000663166">
    <property type="component" value="Chromosome"/>
</dbReference>
<evidence type="ECO:0000313" key="6">
    <source>
        <dbReference type="EMBL" id="MBA1884856.1"/>
    </source>
</evidence>
<dbReference type="EMBL" id="JACCJF010000038">
    <property type="protein sequence ID" value="MBZ4695763.1"/>
    <property type="molecule type" value="Genomic_DNA"/>
</dbReference>
<reference evidence="7 21" key="11">
    <citation type="submission" date="2020-06" db="EMBL/GenBank/DDBJ databases">
        <title>Genomic analysis of Escherichia coli Ec98 resistant to antibiotic.</title>
        <authorList>
            <person name="Campos L."/>
        </authorList>
    </citation>
    <scope>NUCLEOTIDE SEQUENCE [LARGE SCALE GENOMIC DNA]</scope>
    <source>
        <strain evidence="7 21">UFU_EC98</strain>
    </source>
</reference>
<evidence type="ECO:0000313" key="18">
    <source>
        <dbReference type="Proteomes" id="UP000184077"/>
    </source>
</evidence>
<reference evidence="13 20" key="2">
    <citation type="submission" date="2016-10" db="EMBL/GenBank/DDBJ databases">
        <title>Whole genome sequences of antibiotic resistant commensal Escherichia coli from healthy Australian adults.</title>
        <authorList>
            <person name="Moran R.A."/>
            <person name="Anantham S."/>
            <person name="Nigro S.J."/>
            <person name="Holt K.E."/>
            <person name="Hall R.M."/>
        </authorList>
    </citation>
    <scope>NUCLEOTIDE SEQUENCE [LARGE SCALE GENOMIC DNA]</scope>
    <source>
        <strain evidence="13 20">2.3-R4</strain>
    </source>
</reference>
<reference evidence="3 28" key="9">
    <citation type="submission" date="2019-05" db="EMBL/GenBank/DDBJ databases">
        <authorList>
            <consortium name="NARMS: The National Antimicrobial Resistance Monitoring System"/>
        </authorList>
    </citation>
    <scope>NUCLEOTIDE SEQUENCE [LARGE SCALE GENOMIC DNA]</scope>
    <source>
        <strain evidence="10 26">CVM N17EC0060</strain>
        <strain evidence="3 28">CVM N18EC122</strain>
        <strain evidence="4 29">CVM N19EC0189</strain>
    </source>
</reference>
<dbReference type="EMBL" id="MOKI01000143">
    <property type="protein sequence ID" value="OJR43004.1"/>
    <property type="molecule type" value="Genomic_DNA"/>
</dbReference>
<dbReference type="EMBL" id="CP024092">
    <property type="protein sequence ID" value="ATP23319.1"/>
    <property type="molecule type" value="Genomic_DNA"/>
</dbReference>
<dbReference type="Proteomes" id="UP001208624">
    <property type="component" value="Unassembled WGS sequence"/>
</dbReference>
<evidence type="ECO:0000313" key="28">
    <source>
        <dbReference type="Proteomes" id="UP000532204"/>
    </source>
</evidence>
<evidence type="ECO:0000313" key="9">
    <source>
        <dbReference type="EMBL" id="MDK2695194.1"/>
    </source>
</evidence>
<dbReference type="EMBL" id="JAOVKC010000030">
    <property type="protein sequence ID" value="MCV5624170.1"/>
    <property type="molecule type" value="Genomic_DNA"/>
</dbReference>